<dbReference type="InterPro" id="IPR026286">
    <property type="entry name" value="MaiA/AMDase"/>
</dbReference>
<evidence type="ECO:0000313" key="2">
    <source>
        <dbReference type="Proteomes" id="UP000320048"/>
    </source>
</evidence>
<comment type="caution">
    <text evidence="1">The sequence shown here is derived from an EMBL/GenBank/DDBJ whole genome shotgun (WGS) entry which is preliminary data.</text>
</comment>
<evidence type="ECO:0008006" key="3">
    <source>
        <dbReference type="Google" id="ProtNLM"/>
    </source>
</evidence>
<organism evidence="1 2">
    <name type="scientific">Candidatus Segetimicrobium genomatis</name>
    <dbReference type="NCBI Taxonomy" id="2569760"/>
    <lineage>
        <taxon>Bacteria</taxon>
        <taxon>Bacillati</taxon>
        <taxon>Candidatus Sysuimicrobiota</taxon>
        <taxon>Candidatus Sysuimicrobiia</taxon>
        <taxon>Candidatus Sysuimicrobiales</taxon>
        <taxon>Candidatus Segetimicrobiaceae</taxon>
        <taxon>Candidatus Segetimicrobium</taxon>
    </lineage>
</organism>
<dbReference type="AlphaFoldDB" id="A0A537JCK2"/>
<dbReference type="PIRSF" id="PIRSF015736">
    <property type="entry name" value="MI"/>
    <property type="match status" value="1"/>
</dbReference>
<reference evidence="1 2" key="1">
    <citation type="journal article" date="2019" name="Nat. Microbiol.">
        <title>Mediterranean grassland soil C-N compound turnover is dependent on rainfall and depth, and is mediated by genomically divergent microorganisms.</title>
        <authorList>
            <person name="Diamond S."/>
            <person name="Andeer P.F."/>
            <person name="Li Z."/>
            <person name="Crits-Christoph A."/>
            <person name="Burstein D."/>
            <person name="Anantharaman K."/>
            <person name="Lane K.R."/>
            <person name="Thomas B.C."/>
            <person name="Pan C."/>
            <person name="Northen T.R."/>
            <person name="Banfield J.F."/>
        </authorList>
    </citation>
    <scope>NUCLEOTIDE SEQUENCE [LARGE SCALE GENOMIC DNA]</scope>
    <source>
        <strain evidence="1">NP_7</strain>
    </source>
</reference>
<dbReference type="Gene3D" id="3.40.50.12500">
    <property type="match status" value="1"/>
</dbReference>
<accession>A0A537JCK2</accession>
<dbReference type="Pfam" id="PF17645">
    <property type="entry name" value="Amdase"/>
    <property type="match status" value="1"/>
</dbReference>
<dbReference type="PANTHER" id="PTHR40267:SF1">
    <property type="entry name" value="BLR3294 PROTEIN"/>
    <property type="match status" value="1"/>
</dbReference>
<name>A0A537JCK2_9BACT</name>
<dbReference type="InterPro" id="IPR053714">
    <property type="entry name" value="Iso_Racemase_Enz_sf"/>
</dbReference>
<protein>
    <recommendedName>
        <fullName evidence="3">Asp/Glu racemase</fullName>
    </recommendedName>
</protein>
<evidence type="ECO:0000313" key="1">
    <source>
        <dbReference type="EMBL" id="TMI81279.1"/>
    </source>
</evidence>
<dbReference type="EMBL" id="VBAO01000177">
    <property type="protein sequence ID" value="TMI81279.1"/>
    <property type="molecule type" value="Genomic_DNA"/>
</dbReference>
<sequence>MGWRARIGIVYPADSDGDDDYWNFAPEGVTLHVSRNESITEGDPIAAAMDQFDSGAIQAASQLLCPIHPHAVAYACCSGSFIRGREGDRQIITAMEKAAGCPATTGMTACVAALNALGVHRITVTSPYGEAKNRRLRNHLEAEGFQIQNFKALELPTDIWTFCRQAGITVSTLLGPETAYRLGKEVNVPDAEAVLIACTSFRTGEMIAALEEDVDKPVVTANQAVVWHALRLAGVRGHLPRRGRLFEVSPFGALPAKAAVPSVG</sequence>
<gene>
    <name evidence="1" type="ORF">E6H04_07085</name>
</gene>
<proteinExistence type="predicted"/>
<dbReference type="PANTHER" id="PTHR40267">
    <property type="entry name" value="BLR3294 PROTEIN"/>
    <property type="match status" value="1"/>
</dbReference>
<dbReference type="Proteomes" id="UP000320048">
    <property type="component" value="Unassembled WGS sequence"/>
</dbReference>